<dbReference type="GeneID" id="55811588"/>
<sequence>MKDLIKTPTHILKISGDTNDADYIDIEHKVNPKYPNRVFEPGELFKGSRSVNFMELIQALCNALHLPRKTRHTWSRDEYDDVSAAMETSEWVFTILAGFHPDDEEISAKIGEEEVYDAVRKIKEALSDNLPYGEIGIHTIESITLRPITSDKTLYSNPGYWKNQNIAKEHKRATIAVHFMDENEPAKDDIALYDTTSSPFKHWNVKNSTWDDNAYESVDQFALYGGKIVKEFK</sequence>
<organism evidence="1 2">
    <name type="scientific">Acinetobacter phage AbTZA1</name>
    <dbReference type="NCBI Taxonomy" id="2500827"/>
    <lineage>
        <taxon>Viruses</taxon>
        <taxon>Duplodnaviria</taxon>
        <taxon>Heunggongvirae</taxon>
        <taxon>Uroviricota</taxon>
        <taxon>Caudoviricetes</taxon>
        <taxon>Pantevenvirales</taxon>
        <taxon>Straboviridae</taxon>
        <taxon>Twarogvirinae</taxon>
        <taxon>Hadassahvirus</taxon>
        <taxon>Hadassahvirus azbtza1</taxon>
    </lineage>
</organism>
<name>A0A3Q9R736_9CAUD</name>
<keyword evidence="2" id="KW-1185">Reference proteome</keyword>
<dbReference type="Proteomes" id="UP000287416">
    <property type="component" value="Segment"/>
</dbReference>
<reference evidence="1 2" key="1">
    <citation type="submission" date="2018-12" db="EMBL/GenBank/DDBJ databases">
        <title>Successful treatment of antibiotic resistant microbial bone infection with bacteriophages.</title>
        <authorList>
            <person name="Nir-Paz R."/>
            <person name="Gelman D."/>
            <person name="Khouri A."/>
            <person name="Sisson B.M."/>
            <person name="Fackler J."/>
            <person name="Oren S.A."/>
            <person name="Khalifa L."/>
            <person name="Rimon A."/>
            <person name="Glazer S.C."/>
            <person name="Moses A.E."/>
            <person name="Yoram W."/>
            <person name="Schooley R.T."/>
            <person name="Hazan R."/>
        </authorList>
    </citation>
    <scope>NUCLEOTIDE SEQUENCE [LARGE SCALE GENOMIC DNA]</scope>
</reference>
<dbReference type="EMBL" id="MK278860">
    <property type="protein sequence ID" value="AZU98592.1"/>
    <property type="molecule type" value="Genomic_DNA"/>
</dbReference>
<evidence type="ECO:0000313" key="1">
    <source>
        <dbReference type="EMBL" id="AZU98592.1"/>
    </source>
</evidence>
<evidence type="ECO:0000313" key="2">
    <source>
        <dbReference type="Proteomes" id="UP000287416"/>
    </source>
</evidence>
<dbReference type="KEGG" id="vg:55811588"/>
<proteinExistence type="predicted"/>
<accession>A0A3Q9R736</accession>
<dbReference type="RefSeq" id="YP_009882292.1">
    <property type="nucleotide sequence ID" value="NC_049445.1"/>
</dbReference>
<protein>
    <submittedName>
        <fullName evidence="1">Uncharacterized protein</fullName>
    </submittedName>
</protein>